<gene>
    <name evidence="1" type="ORF">EAH82_01845</name>
</gene>
<organism evidence="1 2">
    <name type="scientific">Variovorax guangxiensis</name>
    <dbReference type="NCBI Taxonomy" id="1775474"/>
    <lineage>
        <taxon>Bacteria</taxon>
        <taxon>Pseudomonadati</taxon>
        <taxon>Pseudomonadota</taxon>
        <taxon>Betaproteobacteria</taxon>
        <taxon>Burkholderiales</taxon>
        <taxon>Comamonadaceae</taxon>
        <taxon>Variovorax</taxon>
    </lineage>
</organism>
<reference evidence="1 2" key="1">
    <citation type="journal article" date="2019" name="Environ. Microbiol.">
        <title>Species interactions and distinct microbial communities in high Arctic permafrost affected cryosols are associated with the CH4 and CO2 gas fluxes.</title>
        <authorList>
            <person name="Altshuler I."/>
            <person name="Hamel J."/>
            <person name="Turney S."/>
            <person name="Magnuson E."/>
            <person name="Levesque R."/>
            <person name="Greer C."/>
            <person name="Whyte L.G."/>
        </authorList>
    </citation>
    <scope>NUCLEOTIDE SEQUENCE [LARGE SCALE GENOMIC DNA]</scope>
    <source>
        <strain evidence="1 2">S06.C</strain>
    </source>
</reference>
<proteinExistence type="predicted"/>
<dbReference type="Proteomes" id="UP000319212">
    <property type="component" value="Unassembled WGS sequence"/>
</dbReference>
<dbReference type="Pfam" id="PF24085">
    <property type="entry name" value="DUF7370"/>
    <property type="match status" value="1"/>
</dbReference>
<comment type="caution">
    <text evidence="1">The sequence shown here is derived from an EMBL/GenBank/DDBJ whole genome shotgun (WGS) entry which is preliminary data.</text>
</comment>
<evidence type="ECO:0000313" key="2">
    <source>
        <dbReference type="Proteomes" id="UP000319212"/>
    </source>
</evidence>
<dbReference type="OrthoDB" id="8907499at2"/>
<dbReference type="EMBL" id="RCZI01000001">
    <property type="protein sequence ID" value="TPG30264.1"/>
    <property type="molecule type" value="Genomic_DNA"/>
</dbReference>
<protein>
    <submittedName>
        <fullName evidence="1">Uncharacterized protein</fullName>
    </submittedName>
</protein>
<name>A0A502DYS6_9BURK</name>
<sequence length="122" mass="12819">MISSTQAYEYLKQMLGVGVPAFILDAAIETVAPAEQSMIDAGYSLAQRMMVQTYAVVIIAAAGDPRRVTSQTAPSGASQSFKYAEGSLAWLRRALAALDPAGTVTALIGPDPATNTMFMVVC</sequence>
<dbReference type="InterPro" id="IPR055794">
    <property type="entry name" value="DUF7370"/>
</dbReference>
<evidence type="ECO:0000313" key="1">
    <source>
        <dbReference type="EMBL" id="TPG30264.1"/>
    </source>
</evidence>
<accession>A0A502DYS6</accession>
<dbReference type="AlphaFoldDB" id="A0A502DYS6"/>
<dbReference type="RefSeq" id="WP_140838149.1">
    <property type="nucleotide sequence ID" value="NZ_RCZI01000001.1"/>
</dbReference>